<name>A0A6J6C3B0_9ZZZZ</name>
<proteinExistence type="predicted"/>
<organism evidence="1">
    <name type="scientific">freshwater metagenome</name>
    <dbReference type="NCBI Taxonomy" id="449393"/>
    <lineage>
        <taxon>unclassified sequences</taxon>
        <taxon>metagenomes</taxon>
        <taxon>ecological metagenomes</taxon>
    </lineage>
</organism>
<dbReference type="Gene3D" id="3.40.50.300">
    <property type="entry name" value="P-loop containing nucleotide triphosphate hydrolases"/>
    <property type="match status" value="1"/>
</dbReference>
<dbReference type="AlphaFoldDB" id="A0A6J6C3B0"/>
<protein>
    <submittedName>
        <fullName evidence="1">Unannotated protein</fullName>
    </submittedName>
</protein>
<gene>
    <name evidence="1" type="ORF">UFOPK1458_00544</name>
</gene>
<dbReference type="EMBL" id="CAEZSQ010000107">
    <property type="protein sequence ID" value="CAB4545634.1"/>
    <property type="molecule type" value="Genomic_DNA"/>
</dbReference>
<reference evidence="1" key="1">
    <citation type="submission" date="2020-05" db="EMBL/GenBank/DDBJ databases">
        <authorList>
            <person name="Chiriac C."/>
            <person name="Salcher M."/>
            <person name="Ghai R."/>
            <person name="Kavagutti S V."/>
        </authorList>
    </citation>
    <scope>NUCLEOTIDE SEQUENCE</scope>
</reference>
<dbReference type="InterPro" id="IPR027417">
    <property type="entry name" value="P-loop_NTPase"/>
</dbReference>
<dbReference type="SUPFAM" id="SSF52540">
    <property type="entry name" value="P-loop containing nucleoside triphosphate hydrolases"/>
    <property type="match status" value="1"/>
</dbReference>
<sequence length="139" mass="14989">MHVVDGSHSDPFEQIRAVRQVISEIGGGDIPEIIAVNKADIANPDIVMEILRKEANSYAFSVRTGFGIEGLVYAIEKSLPHPSVEITTVIPYNRGDLVSAIHEQGEILSEEHLAEGTAIHAYVDGGLAKAIENATSKQE</sequence>
<evidence type="ECO:0000313" key="1">
    <source>
        <dbReference type="EMBL" id="CAB4545634.1"/>
    </source>
</evidence>
<accession>A0A6J6C3B0</accession>